<dbReference type="Proteomes" id="UP000036987">
    <property type="component" value="Unassembled WGS sequence"/>
</dbReference>
<gene>
    <name evidence="1" type="ORF">ZOSMA_407G00030</name>
</gene>
<protein>
    <recommendedName>
        <fullName evidence="3">PLATZ transcription factor family protein</fullName>
    </recommendedName>
</protein>
<accession>A0A0K9P3B3</accession>
<keyword evidence="2" id="KW-1185">Reference proteome</keyword>
<dbReference type="OrthoDB" id="670813at2759"/>
<dbReference type="PANTHER" id="PTHR31065">
    <property type="entry name" value="PLATZ TRANSCRIPTION FACTOR FAMILY PROTEIN"/>
    <property type="match status" value="1"/>
</dbReference>
<proteinExistence type="predicted"/>
<sequence length="137" mass="15839">MDFVPPPLWLEKLLKFDLKERCHVYSVCIDNYYCIDCKCNRLCYRCDHDHINHNTLLIFKYDGQSVVLVSEVAEYINISNIIFEDCDGDKVLFLESKGNPSVSRCEACSISDGLPIKFCSIACKFKIYSINFTEKSK</sequence>
<organism evidence="1 2">
    <name type="scientific">Zostera marina</name>
    <name type="common">Eelgrass</name>
    <dbReference type="NCBI Taxonomy" id="29655"/>
    <lineage>
        <taxon>Eukaryota</taxon>
        <taxon>Viridiplantae</taxon>
        <taxon>Streptophyta</taxon>
        <taxon>Embryophyta</taxon>
        <taxon>Tracheophyta</taxon>
        <taxon>Spermatophyta</taxon>
        <taxon>Magnoliopsida</taxon>
        <taxon>Liliopsida</taxon>
        <taxon>Zosteraceae</taxon>
        <taxon>Zostera</taxon>
    </lineage>
</organism>
<evidence type="ECO:0000313" key="2">
    <source>
        <dbReference type="Proteomes" id="UP000036987"/>
    </source>
</evidence>
<evidence type="ECO:0008006" key="3">
    <source>
        <dbReference type="Google" id="ProtNLM"/>
    </source>
</evidence>
<dbReference type="InterPro" id="IPR006734">
    <property type="entry name" value="PLATZ"/>
</dbReference>
<name>A0A0K9P3B3_ZOSMR</name>
<dbReference type="EMBL" id="LFYR01001230">
    <property type="protein sequence ID" value="KMZ63479.1"/>
    <property type="molecule type" value="Genomic_DNA"/>
</dbReference>
<evidence type="ECO:0000313" key="1">
    <source>
        <dbReference type="EMBL" id="KMZ63479.1"/>
    </source>
</evidence>
<dbReference type="AlphaFoldDB" id="A0A0K9P3B3"/>
<comment type="caution">
    <text evidence="1">The sequence shown here is derived from an EMBL/GenBank/DDBJ whole genome shotgun (WGS) entry which is preliminary data.</text>
</comment>
<dbReference type="PANTHER" id="PTHR31065:SF56">
    <property type="entry name" value="OS11G0428700 PROTEIN"/>
    <property type="match status" value="1"/>
</dbReference>
<reference evidence="2" key="1">
    <citation type="journal article" date="2016" name="Nature">
        <title>The genome of the seagrass Zostera marina reveals angiosperm adaptation to the sea.</title>
        <authorList>
            <person name="Olsen J.L."/>
            <person name="Rouze P."/>
            <person name="Verhelst B."/>
            <person name="Lin Y.-C."/>
            <person name="Bayer T."/>
            <person name="Collen J."/>
            <person name="Dattolo E."/>
            <person name="De Paoli E."/>
            <person name="Dittami S."/>
            <person name="Maumus F."/>
            <person name="Michel G."/>
            <person name="Kersting A."/>
            <person name="Lauritano C."/>
            <person name="Lohaus R."/>
            <person name="Toepel M."/>
            <person name="Tonon T."/>
            <person name="Vanneste K."/>
            <person name="Amirebrahimi M."/>
            <person name="Brakel J."/>
            <person name="Bostroem C."/>
            <person name="Chovatia M."/>
            <person name="Grimwood J."/>
            <person name="Jenkins J.W."/>
            <person name="Jueterbock A."/>
            <person name="Mraz A."/>
            <person name="Stam W.T."/>
            <person name="Tice H."/>
            <person name="Bornberg-Bauer E."/>
            <person name="Green P.J."/>
            <person name="Pearson G.A."/>
            <person name="Procaccini G."/>
            <person name="Duarte C.M."/>
            <person name="Schmutz J."/>
            <person name="Reusch T.B.H."/>
            <person name="Van de Peer Y."/>
        </authorList>
    </citation>
    <scope>NUCLEOTIDE SEQUENCE [LARGE SCALE GENOMIC DNA]</scope>
    <source>
        <strain evidence="2">cv. Finnish</strain>
    </source>
</reference>
<dbReference type="Pfam" id="PF04640">
    <property type="entry name" value="PLATZ"/>
    <property type="match status" value="1"/>
</dbReference>